<reference evidence="13" key="1">
    <citation type="journal article" date="2018" name="DNA Res.">
        <title>Multiple hybrid de novo genome assembly of finger millet, an orphan allotetraploid crop.</title>
        <authorList>
            <person name="Hatakeyama M."/>
            <person name="Aluri S."/>
            <person name="Balachadran M.T."/>
            <person name="Sivarajan S.R."/>
            <person name="Patrignani A."/>
            <person name="Gruter S."/>
            <person name="Poveda L."/>
            <person name="Shimizu-Inatsugi R."/>
            <person name="Baeten J."/>
            <person name="Francoijs K.J."/>
            <person name="Nataraja K.N."/>
            <person name="Reddy Y.A.N."/>
            <person name="Phadnis S."/>
            <person name="Ravikumar R.L."/>
            <person name="Schlapbach R."/>
            <person name="Sreeman S.M."/>
            <person name="Shimizu K.K."/>
        </authorList>
    </citation>
    <scope>NUCLEOTIDE SEQUENCE</scope>
</reference>
<evidence type="ECO:0000256" key="5">
    <source>
        <dbReference type="ARBA" id="ARBA00022821"/>
    </source>
</evidence>
<dbReference type="FunFam" id="1.10.10.10:FF:000322">
    <property type="entry name" value="Probable disease resistance protein At1g63360"/>
    <property type="match status" value="1"/>
</dbReference>
<keyword evidence="14" id="KW-1185">Reference proteome</keyword>
<evidence type="ECO:0000256" key="7">
    <source>
        <dbReference type="SAM" id="Coils"/>
    </source>
</evidence>
<gene>
    <name evidence="13" type="primary">ga07943</name>
    <name evidence="13" type="ORF">PR202_ga07943</name>
</gene>
<evidence type="ECO:0000256" key="4">
    <source>
        <dbReference type="ARBA" id="ARBA00022741"/>
    </source>
</evidence>
<dbReference type="Gene3D" id="1.20.5.4130">
    <property type="match status" value="1"/>
</dbReference>
<dbReference type="InterPro" id="IPR027417">
    <property type="entry name" value="P-loop_NTPase"/>
</dbReference>
<organism evidence="13 14">
    <name type="scientific">Eleusine coracana subsp. coracana</name>
    <dbReference type="NCBI Taxonomy" id="191504"/>
    <lineage>
        <taxon>Eukaryota</taxon>
        <taxon>Viridiplantae</taxon>
        <taxon>Streptophyta</taxon>
        <taxon>Embryophyta</taxon>
        <taxon>Tracheophyta</taxon>
        <taxon>Spermatophyta</taxon>
        <taxon>Magnoliopsida</taxon>
        <taxon>Liliopsida</taxon>
        <taxon>Poales</taxon>
        <taxon>Poaceae</taxon>
        <taxon>PACMAD clade</taxon>
        <taxon>Chloridoideae</taxon>
        <taxon>Cynodonteae</taxon>
        <taxon>Eleusininae</taxon>
        <taxon>Eleusine</taxon>
    </lineage>
</organism>
<dbReference type="SUPFAM" id="SSF52540">
    <property type="entry name" value="P-loop containing nucleoside triphosphate hydrolases"/>
    <property type="match status" value="1"/>
</dbReference>
<dbReference type="Gene3D" id="1.10.8.430">
    <property type="entry name" value="Helical domain of apoptotic protease-activating factors"/>
    <property type="match status" value="1"/>
</dbReference>
<dbReference type="Pfam" id="PF18052">
    <property type="entry name" value="Rx_N"/>
    <property type="match status" value="1"/>
</dbReference>
<evidence type="ECO:0000256" key="2">
    <source>
        <dbReference type="ARBA" id="ARBA00022614"/>
    </source>
</evidence>
<evidence type="ECO:0000256" key="8">
    <source>
        <dbReference type="SAM" id="MobiDB-lite"/>
    </source>
</evidence>
<dbReference type="PANTHER" id="PTHR23155">
    <property type="entry name" value="DISEASE RESISTANCE PROTEIN RP"/>
    <property type="match status" value="1"/>
</dbReference>
<evidence type="ECO:0000256" key="3">
    <source>
        <dbReference type="ARBA" id="ARBA00022737"/>
    </source>
</evidence>
<dbReference type="CDD" id="cd14798">
    <property type="entry name" value="RX-CC_like"/>
    <property type="match status" value="1"/>
</dbReference>
<evidence type="ECO:0000259" key="9">
    <source>
        <dbReference type="Pfam" id="PF00931"/>
    </source>
</evidence>
<dbReference type="GO" id="GO:0042742">
    <property type="term" value="P:defense response to bacterium"/>
    <property type="evidence" value="ECO:0007669"/>
    <property type="project" value="UniProtKB-ARBA"/>
</dbReference>
<dbReference type="GO" id="GO:0002758">
    <property type="term" value="P:innate immune response-activating signaling pathway"/>
    <property type="evidence" value="ECO:0007669"/>
    <property type="project" value="UniProtKB-ARBA"/>
</dbReference>
<dbReference type="GO" id="GO:0009626">
    <property type="term" value="P:plant-type hypersensitive response"/>
    <property type="evidence" value="ECO:0007669"/>
    <property type="project" value="UniProtKB-ARBA"/>
</dbReference>
<feature type="domain" description="Disease resistance N-terminal" evidence="10">
    <location>
        <begin position="5"/>
        <end position="92"/>
    </location>
</feature>
<feature type="domain" description="Disease resistance protein winged helix" evidence="11">
    <location>
        <begin position="451"/>
        <end position="524"/>
    </location>
</feature>
<evidence type="ECO:0008006" key="15">
    <source>
        <dbReference type="Google" id="ProtNLM"/>
    </source>
</evidence>
<keyword evidence="6 7" id="KW-0175">Coiled coil</keyword>
<evidence type="ECO:0000313" key="13">
    <source>
        <dbReference type="EMBL" id="GJM91561.1"/>
    </source>
</evidence>
<feature type="region of interest" description="Disordered" evidence="8">
    <location>
        <begin position="143"/>
        <end position="171"/>
    </location>
</feature>
<dbReference type="Gene3D" id="1.10.10.10">
    <property type="entry name" value="Winged helix-like DNA-binding domain superfamily/Winged helix DNA-binding domain"/>
    <property type="match status" value="1"/>
</dbReference>
<feature type="coiled-coil region" evidence="7">
    <location>
        <begin position="922"/>
        <end position="949"/>
    </location>
</feature>
<dbReference type="Gene3D" id="3.40.50.300">
    <property type="entry name" value="P-loop containing nucleotide triphosphate hydrolases"/>
    <property type="match status" value="1"/>
</dbReference>
<dbReference type="InterPro" id="IPR042197">
    <property type="entry name" value="Apaf_helical"/>
</dbReference>
<keyword evidence="3" id="KW-0677">Repeat</keyword>
<dbReference type="InterPro" id="IPR038005">
    <property type="entry name" value="RX-like_CC"/>
</dbReference>
<reference evidence="13" key="2">
    <citation type="submission" date="2021-12" db="EMBL/GenBank/DDBJ databases">
        <title>Resequencing data analysis of finger millet.</title>
        <authorList>
            <person name="Hatakeyama M."/>
            <person name="Aluri S."/>
            <person name="Balachadran M.T."/>
            <person name="Sivarajan S.R."/>
            <person name="Poveda L."/>
            <person name="Shimizu-Inatsugi R."/>
            <person name="Schlapbach R."/>
            <person name="Sreeman S.M."/>
            <person name="Shimizu K.K."/>
        </authorList>
    </citation>
    <scope>NUCLEOTIDE SEQUENCE</scope>
</reference>
<dbReference type="InterPro" id="IPR036388">
    <property type="entry name" value="WH-like_DNA-bd_sf"/>
</dbReference>
<proteinExistence type="inferred from homology"/>
<dbReference type="InterPro" id="IPR058922">
    <property type="entry name" value="WHD_DRP"/>
</dbReference>
<sequence>MDGAAQALVSNVGQLVGEEFRHLRGVGGKVACLRNELATINALLRMQSEVDEGSVDHFVREWMKQLREVAYDAEDCVHLYFFRVRRRQGDHFFVNCKRLLTTLMARHRLAGDIRELRALASSINEHHARYGFSLEPLRRTAASGPVQQPLAQSARPLRSADNADDDPNHHHQFIGNKAQAIFLATKVKAQNGESDKQLKVLSIVGFGGLGKTTLAVEICRQLEREFPRQAQVSVSQTFSSKDLHALLKRLLQQIAQPSNEQADSLAGNIDTMPVDDLERELQKRVENKRYLILIDDVWSIAAWDAIRSKLPGSNCGCRIIVTTRMDDVAKACSAANDGYIHRMKKLDEKDSEQLFVSKAFGSGSSCPQDLEAAMRSILKKCAGLPLAIVSIASLLATYKPPEGKDMWEKVQKSIGSQMETNPTLEGMRQILTLSYNHLPHHLKACVMYLSIFPEDYMIRKDRLLKRWIAEGLVVEKRGLTKMEVAEGYFSELMSRSMIDRATNQVTLREGREEGCRVHDMMLEILVSKSLEANFVSLVGGQYEGLSYDTTIRRLSIHGGVEAHKDRNMVAPRRGTGNGINGMMVQHVRSLGVFDSEPHRLLGRLGEFTLLRVLDLEDCKGLGGKHLSCICRMYLLRFLSLKGTDIKAMPPKVGDLEHLQTLDVRQTDLKDLPKTIKKLEKLEHLLFSGKGESWSGWMLPQGINKMKALRQVNKAAVIYDPKVAQEIGELDQLQELVIYVDTRKEMGPEVVKNLASSLSKMYSLRWLDIGNFGCDKWPFDPIMKFLHDVESPPRLLRYLKICGCIDRLPDWVESLSDLVEFDIGWTYLNGVQLFDVMCKLPNLKRVYLGPYFIRKGENMVAHCSQSFPELKELTLGYSPEVPPVYIFEQGSMPKLETLVVYFGDQPKEIVGIEHLTNLKEVQFDGWRDQMKHALEEVEELNKKRDVSEHITVRVRYEDDM</sequence>
<dbReference type="Pfam" id="PF00931">
    <property type="entry name" value="NB-ARC"/>
    <property type="match status" value="1"/>
</dbReference>
<dbReference type="AlphaFoldDB" id="A0AAV5BYT6"/>
<accession>A0AAV5BYT6</accession>
<name>A0AAV5BYT6_ELECO</name>
<dbReference type="InterPro" id="IPR044974">
    <property type="entry name" value="Disease_R_plants"/>
</dbReference>
<dbReference type="Pfam" id="PF23559">
    <property type="entry name" value="WHD_DRP"/>
    <property type="match status" value="1"/>
</dbReference>
<feature type="domain" description="NB-ARC" evidence="9">
    <location>
        <begin position="195"/>
        <end position="360"/>
    </location>
</feature>
<dbReference type="SUPFAM" id="SSF52047">
    <property type="entry name" value="RNI-like"/>
    <property type="match status" value="1"/>
</dbReference>
<keyword evidence="4" id="KW-0547">Nucleotide-binding</keyword>
<protein>
    <recommendedName>
        <fullName evidence="15">Disease resistance protein RPM1</fullName>
    </recommendedName>
</protein>
<evidence type="ECO:0000259" key="10">
    <source>
        <dbReference type="Pfam" id="PF18052"/>
    </source>
</evidence>
<dbReference type="PRINTS" id="PR00364">
    <property type="entry name" value="DISEASERSIST"/>
</dbReference>
<keyword evidence="5" id="KW-0611">Plant defense</keyword>
<evidence type="ECO:0000259" key="12">
    <source>
        <dbReference type="Pfam" id="PF23598"/>
    </source>
</evidence>
<dbReference type="EMBL" id="BQKI01000003">
    <property type="protein sequence ID" value="GJM91561.1"/>
    <property type="molecule type" value="Genomic_DNA"/>
</dbReference>
<evidence type="ECO:0000256" key="1">
    <source>
        <dbReference type="ARBA" id="ARBA00008894"/>
    </source>
</evidence>
<evidence type="ECO:0000313" key="14">
    <source>
        <dbReference type="Proteomes" id="UP001054889"/>
    </source>
</evidence>
<feature type="domain" description="Disease resistance R13L4/SHOC-2-like LRR" evidence="12">
    <location>
        <begin position="586"/>
        <end position="938"/>
    </location>
</feature>
<comment type="caution">
    <text evidence="13">The sequence shown here is derived from an EMBL/GenBank/DDBJ whole genome shotgun (WGS) entry which is preliminary data.</text>
</comment>
<dbReference type="InterPro" id="IPR032675">
    <property type="entry name" value="LRR_dom_sf"/>
</dbReference>
<dbReference type="GO" id="GO:0043531">
    <property type="term" value="F:ADP binding"/>
    <property type="evidence" value="ECO:0007669"/>
    <property type="project" value="InterPro"/>
</dbReference>
<evidence type="ECO:0000259" key="11">
    <source>
        <dbReference type="Pfam" id="PF23559"/>
    </source>
</evidence>
<comment type="similarity">
    <text evidence="1">Belongs to the disease resistance NB-LRR family.</text>
</comment>
<dbReference type="InterPro" id="IPR055414">
    <property type="entry name" value="LRR_R13L4/SHOC2-like"/>
</dbReference>
<dbReference type="Proteomes" id="UP001054889">
    <property type="component" value="Unassembled WGS sequence"/>
</dbReference>
<evidence type="ECO:0000256" key="6">
    <source>
        <dbReference type="ARBA" id="ARBA00023054"/>
    </source>
</evidence>
<dbReference type="Pfam" id="PF23598">
    <property type="entry name" value="LRR_14"/>
    <property type="match status" value="1"/>
</dbReference>
<dbReference type="InterPro" id="IPR041118">
    <property type="entry name" value="Rx_N"/>
</dbReference>
<dbReference type="PANTHER" id="PTHR23155:SF1005">
    <property type="entry name" value="OS07G0197300 PROTEIN"/>
    <property type="match status" value="1"/>
</dbReference>
<dbReference type="Gene3D" id="3.80.10.10">
    <property type="entry name" value="Ribonuclease Inhibitor"/>
    <property type="match status" value="1"/>
</dbReference>
<dbReference type="InterPro" id="IPR002182">
    <property type="entry name" value="NB-ARC"/>
</dbReference>
<keyword evidence="2" id="KW-0433">Leucine-rich repeat</keyword>